<name>A0A9D1R6I4_9FIRM</name>
<reference evidence="11" key="2">
    <citation type="submission" date="2021-04" db="EMBL/GenBank/DDBJ databases">
        <authorList>
            <person name="Gilroy R."/>
        </authorList>
    </citation>
    <scope>NUCLEOTIDE SEQUENCE</scope>
    <source>
        <strain evidence="11">CHK195-6426</strain>
    </source>
</reference>
<keyword evidence="4 9" id="KW-0645">Protease</keyword>
<evidence type="ECO:0000256" key="2">
    <source>
        <dbReference type="ARBA" id="ARBA00008290"/>
    </source>
</evidence>
<evidence type="ECO:0000256" key="6">
    <source>
        <dbReference type="ARBA" id="ARBA00022801"/>
    </source>
</evidence>
<evidence type="ECO:0000256" key="10">
    <source>
        <dbReference type="RuleBase" id="RU004387"/>
    </source>
</evidence>
<dbReference type="EC" id="3.4.11.-" evidence="10"/>
<keyword evidence="3 9" id="KW-0031">Aminopeptidase</keyword>
<dbReference type="NCBIfam" id="NF002759">
    <property type="entry name" value="PRK02813.1"/>
    <property type="match status" value="1"/>
</dbReference>
<evidence type="ECO:0000313" key="11">
    <source>
        <dbReference type="EMBL" id="HIW81413.1"/>
    </source>
</evidence>
<dbReference type="GO" id="GO:0004177">
    <property type="term" value="F:aminopeptidase activity"/>
    <property type="evidence" value="ECO:0007669"/>
    <property type="project" value="UniProtKB-KW"/>
</dbReference>
<dbReference type="GO" id="GO:0008237">
    <property type="term" value="F:metallopeptidase activity"/>
    <property type="evidence" value="ECO:0007669"/>
    <property type="project" value="UniProtKB-KW"/>
</dbReference>
<dbReference type="PANTHER" id="PTHR28570">
    <property type="entry name" value="ASPARTYL AMINOPEPTIDASE"/>
    <property type="match status" value="1"/>
</dbReference>
<proteinExistence type="inferred from homology"/>
<sequence length="431" mass="47751">MKENQRCARELLAFIEKSPSSFHVVENIREALSNQGFEELLETQEWQIQPGGNYYVIRNGSSIIALQIPENTGWKGFHITASHSDSPSFRVKEEPEICVEGHYVKLNTERYGGMILSTWMDRALSVAGRVAFWDEEKGEVSTRLVNIDRDLFVIPSVAIHLNRDINKGVEYNPQKDMLPLFAEGGSDGGKGLLRKELARAAQVKEEEILGQDIFLYVREKGKILGAKEEFVLSPRLDDLQCVYASLRAFLESRPKNYINLCVVFDNEEVGSGTKQGADSTFLEDTLFRAAKGLGLGREGLLSMIAGSFFISADNAHGVHPNHPELSDPTSRPYLNGGIVIKYHGGQKYATDAVSAAKMKHICSQAKVPWQTYANRSDILGGSTLGNLSEAHVSLSCVDIGLPQLAMHSAVETAGVRDTEYAVKALKQFWQE</sequence>
<dbReference type="Pfam" id="PF02127">
    <property type="entry name" value="Peptidase_M18"/>
    <property type="match status" value="1"/>
</dbReference>
<keyword evidence="7 9" id="KW-0862">Zinc</keyword>
<evidence type="ECO:0000313" key="12">
    <source>
        <dbReference type="Proteomes" id="UP000824265"/>
    </source>
</evidence>
<evidence type="ECO:0000256" key="8">
    <source>
        <dbReference type="ARBA" id="ARBA00023049"/>
    </source>
</evidence>
<dbReference type="InterPro" id="IPR001948">
    <property type="entry name" value="Peptidase_M18"/>
</dbReference>
<evidence type="ECO:0000256" key="5">
    <source>
        <dbReference type="ARBA" id="ARBA00022723"/>
    </source>
</evidence>
<gene>
    <name evidence="11" type="ORF">H9742_07845</name>
</gene>
<dbReference type="AlphaFoldDB" id="A0A9D1R6I4"/>
<dbReference type="GO" id="GO:0005737">
    <property type="term" value="C:cytoplasm"/>
    <property type="evidence" value="ECO:0007669"/>
    <property type="project" value="UniProtKB-ARBA"/>
</dbReference>
<keyword evidence="5 9" id="KW-0479">Metal-binding</keyword>
<evidence type="ECO:0000256" key="1">
    <source>
        <dbReference type="ARBA" id="ARBA00001947"/>
    </source>
</evidence>
<evidence type="ECO:0000256" key="4">
    <source>
        <dbReference type="ARBA" id="ARBA00022670"/>
    </source>
</evidence>
<reference evidence="11" key="1">
    <citation type="journal article" date="2021" name="PeerJ">
        <title>Extensive microbial diversity within the chicken gut microbiome revealed by metagenomics and culture.</title>
        <authorList>
            <person name="Gilroy R."/>
            <person name="Ravi A."/>
            <person name="Getino M."/>
            <person name="Pursley I."/>
            <person name="Horton D.L."/>
            <person name="Alikhan N.F."/>
            <person name="Baker D."/>
            <person name="Gharbi K."/>
            <person name="Hall N."/>
            <person name="Watson M."/>
            <person name="Adriaenssens E.M."/>
            <person name="Foster-Nyarko E."/>
            <person name="Jarju S."/>
            <person name="Secka A."/>
            <person name="Antonio M."/>
            <person name="Oren A."/>
            <person name="Chaudhuri R.R."/>
            <person name="La Ragione R."/>
            <person name="Hildebrand F."/>
            <person name="Pallen M.J."/>
        </authorList>
    </citation>
    <scope>NUCLEOTIDE SEQUENCE</scope>
    <source>
        <strain evidence="11">CHK195-6426</strain>
    </source>
</reference>
<comment type="cofactor">
    <cofactor evidence="1 10">
        <name>Zn(2+)</name>
        <dbReference type="ChEBI" id="CHEBI:29105"/>
    </cofactor>
</comment>
<dbReference type="SUPFAM" id="SSF53187">
    <property type="entry name" value="Zn-dependent exopeptidases"/>
    <property type="match status" value="1"/>
</dbReference>
<organism evidence="11 12">
    <name type="scientific">Candidatus Acetatifactor stercoripullorum</name>
    <dbReference type="NCBI Taxonomy" id="2838414"/>
    <lineage>
        <taxon>Bacteria</taxon>
        <taxon>Bacillati</taxon>
        <taxon>Bacillota</taxon>
        <taxon>Clostridia</taxon>
        <taxon>Lachnospirales</taxon>
        <taxon>Lachnospiraceae</taxon>
        <taxon>Acetatifactor</taxon>
    </lineage>
</organism>
<keyword evidence="6 9" id="KW-0378">Hydrolase</keyword>
<dbReference type="Proteomes" id="UP000824265">
    <property type="component" value="Unassembled WGS sequence"/>
</dbReference>
<evidence type="ECO:0000256" key="3">
    <source>
        <dbReference type="ARBA" id="ARBA00022438"/>
    </source>
</evidence>
<dbReference type="EMBL" id="DXGH01000041">
    <property type="protein sequence ID" value="HIW81413.1"/>
    <property type="molecule type" value="Genomic_DNA"/>
</dbReference>
<dbReference type="GO" id="GO:0008270">
    <property type="term" value="F:zinc ion binding"/>
    <property type="evidence" value="ECO:0007669"/>
    <property type="project" value="InterPro"/>
</dbReference>
<protein>
    <recommendedName>
        <fullName evidence="10">M18 family aminopeptidase</fullName>
        <ecNumber evidence="10">3.4.11.-</ecNumber>
    </recommendedName>
</protein>
<dbReference type="Gene3D" id="3.40.630.10">
    <property type="entry name" value="Zn peptidases"/>
    <property type="match status" value="1"/>
</dbReference>
<comment type="similarity">
    <text evidence="2 9">Belongs to the peptidase M18 family.</text>
</comment>
<dbReference type="InterPro" id="IPR023358">
    <property type="entry name" value="Peptidase_M18_dom2"/>
</dbReference>
<dbReference type="PRINTS" id="PR00932">
    <property type="entry name" value="AMINO1PTASE"/>
</dbReference>
<dbReference type="SUPFAM" id="SSF101821">
    <property type="entry name" value="Aminopeptidase/glucanase lid domain"/>
    <property type="match status" value="1"/>
</dbReference>
<evidence type="ECO:0000256" key="9">
    <source>
        <dbReference type="RuleBase" id="RU004386"/>
    </source>
</evidence>
<dbReference type="Gene3D" id="2.30.250.10">
    <property type="entry name" value="Aminopeptidase i, Domain 2"/>
    <property type="match status" value="1"/>
</dbReference>
<evidence type="ECO:0000256" key="7">
    <source>
        <dbReference type="ARBA" id="ARBA00022833"/>
    </source>
</evidence>
<dbReference type="PANTHER" id="PTHR28570:SF3">
    <property type="entry name" value="ASPARTYL AMINOPEPTIDASE"/>
    <property type="match status" value="1"/>
</dbReference>
<dbReference type="GO" id="GO:0006508">
    <property type="term" value="P:proteolysis"/>
    <property type="evidence" value="ECO:0007669"/>
    <property type="project" value="UniProtKB-KW"/>
</dbReference>
<dbReference type="CDD" id="cd05658">
    <property type="entry name" value="M18_DAP"/>
    <property type="match status" value="1"/>
</dbReference>
<accession>A0A9D1R6I4</accession>
<comment type="caution">
    <text evidence="11">The sequence shown here is derived from an EMBL/GenBank/DDBJ whole genome shotgun (WGS) entry which is preliminary data.</text>
</comment>
<keyword evidence="8 9" id="KW-0482">Metalloprotease</keyword>